<comment type="subcellular location">
    <subcellularLocation>
        <location evidence="1">Membrane</location>
        <topology evidence="1">Multi-pass membrane protein</topology>
    </subcellularLocation>
</comment>
<evidence type="ECO:0000256" key="3">
    <source>
        <dbReference type="ARBA" id="ARBA00022692"/>
    </source>
</evidence>
<dbReference type="AlphaFoldDB" id="A0A428RGS8"/>
<evidence type="ECO:0000256" key="4">
    <source>
        <dbReference type="ARBA" id="ARBA00022989"/>
    </source>
</evidence>
<evidence type="ECO:0000313" key="8">
    <source>
        <dbReference type="EMBL" id="RSL76732.1"/>
    </source>
</evidence>
<feature type="domain" description="Amino acid transporter transmembrane" evidence="7">
    <location>
        <begin position="5"/>
        <end position="240"/>
    </location>
</feature>
<feature type="non-terminal residue" evidence="8">
    <location>
        <position position="256"/>
    </location>
</feature>
<proteinExistence type="inferred from homology"/>
<dbReference type="EMBL" id="NKCK01000884">
    <property type="protein sequence ID" value="RSL76732.1"/>
    <property type="molecule type" value="Genomic_DNA"/>
</dbReference>
<dbReference type="Pfam" id="PF01490">
    <property type="entry name" value="Aa_trans"/>
    <property type="match status" value="1"/>
</dbReference>
<feature type="transmembrane region" description="Helical" evidence="6">
    <location>
        <begin position="114"/>
        <end position="136"/>
    </location>
</feature>
<feature type="transmembrane region" description="Helical" evidence="6">
    <location>
        <begin position="196"/>
        <end position="216"/>
    </location>
</feature>
<keyword evidence="3 6" id="KW-0812">Transmembrane</keyword>
<dbReference type="InterPro" id="IPR013057">
    <property type="entry name" value="AA_transpt_TM"/>
</dbReference>
<dbReference type="Proteomes" id="UP000287144">
    <property type="component" value="Unassembled WGS sequence"/>
</dbReference>
<dbReference type="PANTHER" id="PTHR22950:SF683">
    <property type="entry name" value="AMINO ACID TRANSPORTER (EUROFUNG)"/>
    <property type="match status" value="1"/>
</dbReference>
<feature type="transmembrane region" description="Helical" evidence="6">
    <location>
        <begin position="156"/>
        <end position="176"/>
    </location>
</feature>
<gene>
    <name evidence="8" type="ORF">CEP52_017769</name>
</gene>
<dbReference type="PANTHER" id="PTHR22950">
    <property type="entry name" value="AMINO ACID TRANSPORTER"/>
    <property type="match status" value="1"/>
</dbReference>
<keyword evidence="9" id="KW-1185">Reference proteome</keyword>
<keyword evidence="4 6" id="KW-1133">Transmembrane helix</keyword>
<accession>A0A428RGS8</accession>
<feature type="transmembrane region" description="Helical" evidence="6">
    <location>
        <begin position="223"/>
        <end position="249"/>
    </location>
</feature>
<organism evidence="8 9">
    <name type="scientific">Fusarium oligoseptatum</name>
    <dbReference type="NCBI Taxonomy" id="2604345"/>
    <lineage>
        <taxon>Eukaryota</taxon>
        <taxon>Fungi</taxon>
        <taxon>Dikarya</taxon>
        <taxon>Ascomycota</taxon>
        <taxon>Pezizomycotina</taxon>
        <taxon>Sordariomycetes</taxon>
        <taxon>Hypocreomycetidae</taxon>
        <taxon>Hypocreales</taxon>
        <taxon>Nectriaceae</taxon>
        <taxon>Fusarium</taxon>
        <taxon>Fusarium solani species complex</taxon>
    </lineage>
</organism>
<sequence length="256" mass="27330">MHGTCTAVFVAIAAAVAFSLASVQTLGRISWLAWLGLICILTAITTVTIAVGIQERPSSAPQIGHWESNYKISNSPSFTEGISAVSSLVFAYAGTPAFFSIISEMREPEYYTRSLAICQTGVTITYIVIGCVVYIYCGSYVATPALGSAGPLIKKICYGIALPGLLATTVLVSHFAAKYAFVRILRGSKHLSANTVIHWGTWLGCTFTTTLVAYIIASSVPVFGGLVSLIGALLGTLLSFQPMGCMWLYDNWKTDD</sequence>
<name>A0A428RGS8_9HYPO</name>
<dbReference type="GO" id="GO:0015179">
    <property type="term" value="F:L-amino acid transmembrane transporter activity"/>
    <property type="evidence" value="ECO:0007669"/>
    <property type="project" value="TreeGrafter"/>
</dbReference>
<evidence type="ECO:0000256" key="2">
    <source>
        <dbReference type="ARBA" id="ARBA00008066"/>
    </source>
</evidence>
<evidence type="ECO:0000256" key="5">
    <source>
        <dbReference type="ARBA" id="ARBA00023136"/>
    </source>
</evidence>
<keyword evidence="5 6" id="KW-0472">Membrane</keyword>
<comment type="caution">
    <text evidence="8">The sequence shown here is derived from an EMBL/GenBank/DDBJ whole genome shotgun (WGS) entry which is preliminary data.</text>
</comment>
<reference evidence="8 9" key="1">
    <citation type="submission" date="2017-06" db="EMBL/GenBank/DDBJ databases">
        <title>Comparative genomic analysis of Ambrosia Fusariam Clade fungi.</title>
        <authorList>
            <person name="Stajich J.E."/>
            <person name="Carrillo J."/>
            <person name="Kijimoto T."/>
            <person name="Eskalen A."/>
            <person name="O'Donnell K."/>
            <person name="Kasson M."/>
        </authorList>
    </citation>
    <scope>NUCLEOTIDE SEQUENCE [LARGE SCALE GENOMIC DNA]</scope>
    <source>
        <strain evidence="8 9">NRRL62579</strain>
    </source>
</reference>
<evidence type="ECO:0000259" key="7">
    <source>
        <dbReference type="Pfam" id="PF01490"/>
    </source>
</evidence>
<evidence type="ECO:0000313" key="9">
    <source>
        <dbReference type="Proteomes" id="UP000287144"/>
    </source>
</evidence>
<feature type="transmembrane region" description="Helical" evidence="6">
    <location>
        <begin position="31"/>
        <end position="53"/>
    </location>
</feature>
<dbReference type="STRING" id="1325735.A0A428RGS8"/>
<comment type="similarity">
    <text evidence="2">Belongs to the amino acid/polyamine transporter 2 family.</text>
</comment>
<protein>
    <recommendedName>
        <fullName evidence="7">Amino acid transporter transmembrane domain-containing protein</fullName>
    </recommendedName>
</protein>
<dbReference type="GO" id="GO:0016020">
    <property type="term" value="C:membrane"/>
    <property type="evidence" value="ECO:0007669"/>
    <property type="project" value="UniProtKB-SubCell"/>
</dbReference>
<feature type="transmembrane region" description="Helical" evidence="6">
    <location>
        <begin position="81"/>
        <end position="102"/>
    </location>
</feature>
<evidence type="ECO:0000256" key="6">
    <source>
        <dbReference type="SAM" id="Phobius"/>
    </source>
</evidence>
<evidence type="ECO:0000256" key="1">
    <source>
        <dbReference type="ARBA" id="ARBA00004141"/>
    </source>
</evidence>